<comment type="caution">
    <text evidence="7">The sequence shown here is derived from an EMBL/GenBank/DDBJ whole genome shotgun (WGS) entry which is preliminary data.</text>
</comment>
<gene>
    <name evidence="7" type="ORF">N780_19120</name>
</gene>
<dbReference type="RefSeq" id="WP_036782772.1">
    <property type="nucleotide sequence ID" value="NZ_AVBG01000005.1"/>
</dbReference>
<evidence type="ECO:0000313" key="7">
    <source>
        <dbReference type="EMBL" id="KGP91736.1"/>
    </source>
</evidence>
<feature type="active site" description="Charge relay system" evidence="5">
    <location>
        <position position="68"/>
    </location>
</feature>
<dbReference type="Pfam" id="PF00082">
    <property type="entry name" value="Peptidase_S8"/>
    <property type="match status" value="1"/>
</dbReference>
<dbReference type="SUPFAM" id="SSF52743">
    <property type="entry name" value="Subtilisin-like"/>
    <property type="match status" value="1"/>
</dbReference>
<dbReference type="Gene3D" id="3.40.50.200">
    <property type="entry name" value="Peptidase S8/S53 domain"/>
    <property type="match status" value="1"/>
</dbReference>
<dbReference type="InterPro" id="IPR023827">
    <property type="entry name" value="Peptidase_S8_Asp-AS"/>
</dbReference>
<comment type="similarity">
    <text evidence="1 5">Belongs to the peptidase S8 family.</text>
</comment>
<evidence type="ECO:0000256" key="1">
    <source>
        <dbReference type="ARBA" id="ARBA00011073"/>
    </source>
</evidence>
<evidence type="ECO:0000313" key="8">
    <source>
        <dbReference type="Proteomes" id="UP000030153"/>
    </source>
</evidence>
<keyword evidence="3 5" id="KW-0378">Hydrolase</keyword>
<dbReference type="PANTHER" id="PTHR43806">
    <property type="entry name" value="PEPTIDASE S8"/>
    <property type="match status" value="1"/>
</dbReference>
<dbReference type="Proteomes" id="UP000030153">
    <property type="component" value="Unassembled WGS sequence"/>
</dbReference>
<accession>A0A0A2UYY0</accession>
<dbReference type="GO" id="GO:0004252">
    <property type="term" value="F:serine-type endopeptidase activity"/>
    <property type="evidence" value="ECO:0007669"/>
    <property type="project" value="UniProtKB-UniRule"/>
</dbReference>
<dbReference type="InterPro" id="IPR036852">
    <property type="entry name" value="Peptidase_S8/S53_dom_sf"/>
</dbReference>
<keyword evidence="4 5" id="KW-0720">Serine protease</keyword>
<evidence type="ECO:0000259" key="6">
    <source>
        <dbReference type="Pfam" id="PF00082"/>
    </source>
</evidence>
<organism evidence="7 8">
    <name type="scientific">Pontibacillus chungwhensis BH030062</name>
    <dbReference type="NCBI Taxonomy" id="1385513"/>
    <lineage>
        <taxon>Bacteria</taxon>
        <taxon>Bacillati</taxon>
        <taxon>Bacillota</taxon>
        <taxon>Bacilli</taxon>
        <taxon>Bacillales</taxon>
        <taxon>Bacillaceae</taxon>
        <taxon>Pontibacillus</taxon>
    </lineage>
</organism>
<name>A0A0A2UYY0_9BACI</name>
<keyword evidence="8" id="KW-1185">Reference proteome</keyword>
<dbReference type="InterPro" id="IPR050131">
    <property type="entry name" value="Peptidase_S8_subtilisin-like"/>
</dbReference>
<feature type="active site" description="Charge relay system" evidence="5">
    <location>
        <position position="35"/>
    </location>
</feature>
<feature type="domain" description="Peptidase S8/S53" evidence="6">
    <location>
        <begin position="27"/>
        <end position="245"/>
    </location>
</feature>
<dbReference type="PROSITE" id="PS51892">
    <property type="entry name" value="SUBTILASE"/>
    <property type="match status" value="1"/>
</dbReference>
<reference evidence="7 8" key="1">
    <citation type="submission" date="2013-08" db="EMBL/GenBank/DDBJ databases">
        <title>Genome of Pontibacillus chungwhensis.</title>
        <authorList>
            <person name="Wang Q."/>
            <person name="Wang G."/>
        </authorList>
    </citation>
    <scope>NUCLEOTIDE SEQUENCE [LARGE SCALE GENOMIC DNA]</scope>
    <source>
        <strain evidence="7 8">BH030062</strain>
    </source>
</reference>
<dbReference type="EMBL" id="AVBG01000005">
    <property type="protein sequence ID" value="KGP91736.1"/>
    <property type="molecule type" value="Genomic_DNA"/>
</dbReference>
<dbReference type="OrthoDB" id="9798386at2"/>
<evidence type="ECO:0000256" key="5">
    <source>
        <dbReference type="PROSITE-ProRule" id="PRU01240"/>
    </source>
</evidence>
<keyword evidence="2 5" id="KW-0645">Protease</keyword>
<dbReference type="InterPro" id="IPR000209">
    <property type="entry name" value="Peptidase_S8/S53_dom"/>
</dbReference>
<feature type="active site" description="Charge relay system" evidence="5">
    <location>
        <position position="212"/>
    </location>
</feature>
<dbReference type="STRING" id="1385513.N780_19120"/>
<protein>
    <submittedName>
        <fullName evidence="7">Peptidase S8</fullName>
    </submittedName>
</protein>
<dbReference type="PRINTS" id="PR00723">
    <property type="entry name" value="SUBTILISIN"/>
</dbReference>
<evidence type="ECO:0000256" key="4">
    <source>
        <dbReference type="ARBA" id="ARBA00022825"/>
    </source>
</evidence>
<dbReference type="GO" id="GO:0006508">
    <property type="term" value="P:proteolysis"/>
    <property type="evidence" value="ECO:0007669"/>
    <property type="project" value="UniProtKB-KW"/>
</dbReference>
<dbReference type="InterPro" id="IPR015500">
    <property type="entry name" value="Peptidase_S8_subtilisin-rel"/>
</dbReference>
<sequence length="264" mass="28918">MKQVFLFYVILLTGFFIYIELAEFDTKETIVAIVDTGIDPTHPILEGHVEKGYDFFNWDGDAMDDHGHGTHVASIIHSVAPNAKLLPVKTLGQDGSGIGTSFIGIFYSVVKGADIVNLSMSEVSNPFTSWVIRWGERKGVVFVGASGNDGRTDRISFPASLGEVIAIGGYNTYREHLYENGNRSGDVEFLAPGVLIEGASLGGEVVRKTGTSFAAGSVSGMLAYFKEIQPHMTNDDARFLLRLTSFYEKDGYRVLELDRFLATQ</sequence>
<evidence type="ECO:0000256" key="2">
    <source>
        <dbReference type="ARBA" id="ARBA00022670"/>
    </source>
</evidence>
<dbReference type="PROSITE" id="PS00136">
    <property type="entry name" value="SUBTILASE_ASP"/>
    <property type="match status" value="1"/>
</dbReference>
<dbReference type="AlphaFoldDB" id="A0A0A2UYY0"/>
<dbReference type="PANTHER" id="PTHR43806:SF11">
    <property type="entry name" value="CEREVISIN-RELATED"/>
    <property type="match status" value="1"/>
</dbReference>
<dbReference type="eggNOG" id="COG1404">
    <property type="taxonomic scope" value="Bacteria"/>
</dbReference>
<proteinExistence type="inferred from homology"/>
<evidence type="ECO:0000256" key="3">
    <source>
        <dbReference type="ARBA" id="ARBA00022801"/>
    </source>
</evidence>